<dbReference type="InterPro" id="IPR011682">
    <property type="entry name" value="Glyco_hydro_38_C"/>
</dbReference>
<dbReference type="SMART" id="SM00872">
    <property type="entry name" value="Alpha-mann_mid"/>
    <property type="match status" value="1"/>
</dbReference>
<comment type="function">
    <text evidence="8">Catalyzes the first committed step in the biosynthesis of complex N-glycans. It controls conversion of high mannose to complex N-glycans; the final hydrolytic step in the N-glycan maturation pathway.</text>
</comment>
<dbReference type="FunCoup" id="A0A6I8UQR3">
    <property type="interactions" value="173"/>
</dbReference>
<dbReference type="GO" id="GO:0006013">
    <property type="term" value="P:mannose metabolic process"/>
    <property type="evidence" value="ECO:0007669"/>
    <property type="project" value="InterPro"/>
</dbReference>
<name>A0A6I8UQR3_DROPS</name>
<dbReference type="Gene3D" id="2.70.98.30">
    <property type="entry name" value="Golgi alpha-mannosidase II, domain 4"/>
    <property type="match status" value="1"/>
</dbReference>
<evidence type="ECO:0000259" key="14">
    <source>
        <dbReference type="SMART" id="SM00872"/>
    </source>
</evidence>
<organism evidence="15 16">
    <name type="scientific">Drosophila pseudoobscura pseudoobscura</name>
    <name type="common">Fruit fly</name>
    <dbReference type="NCBI Taxonomy" id="46245"/>
    <lineage>
        <taxon>Eukaryota</taxon>
        <taxon>Metazoa</taxon>
        <taxon>Ecdysozoa</taxon>
        <taxon>Arthropoda</taxon>
        <taxon>Hexapoda</taxon>
        <taxon>Insecta</taxon>
        <taxon>Pterygota</taxon>
        <taxon>Neoptera</taxon>
        <taxon>Endopterygota</taxon>
        <taxon>Diptera</taxon>
        <taxon>Brachycera</taxon>
        <taxon>Muscomorpha</taxon>
        <taxon>Ephydroidea</taxon>
        <taxon>Drosophilidae</taxon>
        <taxon>Drosophila</taxon>
        <taxon>Sophophora</taxon>
    </lineage>
</organism>
<dbReference type="KEGG" id="dpo:4802463"/>
<accession>A0A6I8UQR3</accession>
<keyword evidence="15" id="KW-1185">Reference proteome</keyword>
<dbReference type="InParanoid" id="A0A6I8UQR3"/>
<comment type="subunit">
    <text evidence="3">Homodimer; disulfide-linked.</text>
</comment>
<keyword evidence="6" id="KW-0862">Zinc</keyword>
<evidence type="ECO:0000256" key="8">
    <source>
        <dbReference type="ARBA" id="ARBA00059516"/>
    </source>
</evidence>
<dbReference type="PANTHER" id="PTHR11607:SF70">
    <property type="entry name" value="ALPHA-MANNOSIDASE"/>
    <property type="match status" value="1"/>
</dbReference>
<evidence type="ECO:0000313" key="16">
    <source>
        <dbReference type="RefSeq" id="XP_001359380.4"/>
    </source>
</evidence>
<keyword evidence="13" id="KW-0812">Transmembrane</keyword>
<dbReference type="SUPFAM" id="SSF88713">
    <property type="entry name" value="Glycoside hydrolase/deacetylase"/>
    <property type="match status" value="1"/>
</dbReference>
<dbReference type="FunFam" id="2.60.40.1180:FF:000042">
    <property type="entry name" value="Alpha-mannosidase"/>
    <property type="match status" value="1"/>
</dbReference>
<dbReference type="InterPro" id="IPR037094">
    <property type="entry name" value="Glyco_hydro_38_cen_sf"/>
</dbReference>
<dbReference type="GO" id="GO:0006491">
    <property type="term" value="P:N-glycan processing"/>
    <property type="evidence" value="ECO:0007669"/>
    <property type="project" value="TreeGrafter"/>
</dbReference>
<dbReference type="Pfam" id="PF09261">
    <property type="entry name" value="Alpha-mann_mid"/>
    <property type="match status" value="1"/>
</dbReference>
<dbReference type="Gene3D" id="3.20.110.10">
    <property type="entry name" value="Glycoside hydrolase 38, N terminal domain"/>
    <property type="match status" value="1"/>
</dbReference>
<dbReference type="InterPro" id="IPR011013">
    <property type="entry name" value="Gal_mutarotase_sf_dom"/>
</dbReference>
<evidence type="ECO:0000256" key="3">
    <source>
        <dbReference type="ARBA" id="ARBA00011748"/>
    </source>
</evidence>
<dbReference type="Gene3D" id="1.20.1270.50">
    <property type="entry name" value="Glycoside hydrolase family 38, central domain"/>
    <property type="match status" value="1"/>
</dbReference>
<dbReference type="FunFam" id="1.20.1270.50:FF:000001">
    <property type="entry name" value="Alpha-mannosidase"/>
    <property type="match status" value="1"/>
</dbReference>
<feature type="region of interest" description="Disordered" evidence="12">
    <location>
        <begin position="147"/>
        <end position="166"/>
    </location>
</feature>
<dbReference type="InterPro" id="IPR050843">
    <property type="entry name" value="Glycosyl_Hydrlase_38"/>
</dbReference>
<evidence type="ECO:0000256" key="4">
    <source>
        <dbReference type="ARBA" id="ARBA00022723"/>
    </source>
</evidence>
<keyword evidence="13" id="KW-1133">Transmembrane helix</keyword>
<dbReference type="FunFam" id="3.20.110.10:FF:000007">
    <property type="entry name" value="Alpha-mannosidase"/>
    <property type="match status" value="1"/>
</dbReference>
<dbReference type="InterPro" id="IPR011330">
    <property type="entry name" value="Glyco_hydro/deAcase_b/a-brl"/>
</dbReference>
<keyword evidence="13" id="KW-0472">Membrane</keyword>
<dbReference type="InterPro" id="IPR000602">
    <property type="entry name" value="Glyco_hydro_38_N"/>
</dbReference>
<evidence type="ECO:0000256" key="10">
    <source>
        <dbReference type="ARBA" id="ARBA00083602"/>
    </source>
</evidence>
<protein>
    <recommendedName>
        <fullName evidence="9">mannosyl-oligosaccharide 1,3-1,6-alpha-mannosidase</fullName>
        <ecNumber evidence="9">3.2.1.114</ecNumber>
    </recommendedName>
    <alternativeName>
        <fullName evidence="10">Mannosyl-oligosaccharide 1,3-1,6-alpha-mannosidase</fullName>
    </alternativeName>
</protein>
<evidence type="ECO:0000256" key="6">
    <source>
        <dbReference type="ARBA" id="ARBA00022833"/>
    </source>
</evidence>
<gene>
    <name evidence="16" type="primary">alpha-Man-IIb</name>
</gene>
<dbReference type="CDD" id="cd10809">
    <property type="entry name" value="GH38N_AMII_GMII_SfManIII_like"/>
    <property type="match status" value="1"/>
</dbReference>
<dbReference type="ExpressionAtlas" id="A0A6I8UQR3">
    <property type="expression patterns" value="baseline"/>
</dbReference>
<reference evidence="16" key="2">
    <citation type="submission" date="2025-08" db="UniProtKB">
        <authorList>
            <consortium name="RefSeq"/>
        </authorList>
    </citation>
    <scope>IDENTIFICATION</scope>
    <source>
        <strain evidence="16">MV-25-SWS-2005</strain>
        <tissue evidence="16">Whole body</tissue>
    </source>
</reference>
<dbReference type="GO" id="GO:0004572">
    <property type="term" value="F:mannosyl-oligosaccharide 1,3-1,6-alpha-mannosidase activity"/>
    <property type="evidence" value="ECO:0007669"/>
    <property type="project" value="UniProtKB-EC"/>
</dbReference>
<evidence type="ECO:0000256" key="13">
    <source>
        <dbReference type="SAM" id="Phobius"/>
    </source>
</evidence>
<dbReference type="Pfam" id="PF07748">
    <property type="entry name" value="Glyco_hydro_38C"/>
    <property type="match status" value="1"/>
</dbReference>
<dbReference type="SUPFAM" id="SSF74650">
    <property type="entry name" value="Galactose mutarotase-like"/>
    <property type="match status" value="1"/>
</dbReference>
<dbReference type="InterPro" id="IPR027291">
    <property type="entry name" value="Glyco_hydro_38_N_sf"/>
</dbReference>
<comment type="similarity">
    <text evidence="2">Belongs to the glycosyl hydrolase 38 family.</text>
</comment>
<dbReference type="Proteomes" id="UP000001819">
    <property type="component" value="Chromosome 2"/>
</dbReference>
<reference evidence="15" key="1">
    <citation type="submission" date="2024-06" db="UniProtKB">
        <authorList>
            <consortium name="RefSeq"/>
        </authorList>
    </citation>
    <scope>NUCLEOTIDE SEQUENCE [LARGE SCALE GENOMIC DNA]</scope>
    <source>
        <strain evidence="15">MV2-25</strain>
    </source>
</reference>
<comment type="cofactor">
    <cofactor evidence="1">
        <name>Zn(2+)</name>
        <dbReference type="ChEBI" id="CHEBI:29105"/>
    </cofactor>
</comment>
<feature type="region of interest" description="Disordered" evidence="12">
    <location>
        <begin position="719"/>
        <end position="738"/>
    </location>
</feature>
<dbReference type="InterPro" id="IPR015341">
    <property type="entry name" value="Glyco_hydro_38_cen"/>
</dbReference>
<dbReference type="Gene3D" id="2.60.40.1180">
    <property type="entry name" value="Golgi alpha-mannosidase II"/>
    <property type="match status" value="1"/>
</dbReference>
<keyword evidence="5" id="KW-0378">Hydrolase</keyword>
<feature type="domain" description="Glycoside hydrolase family 38 central" evidence="14">
    <location>
        <begin position="581"/>
        <end position="669"/>
    </location>
</feature>
<dbReference type="GO" id="GO:0030246">
    <property type="term" value="F:carbohydrate binding"/>
    <property type="evidence" value="ECO:0007669"/>
    <property type="project" value="InterPro"/>
</dbReference>
<comment type="catalytic activity">
    <reaction evidence="11">
        <text>N(4)-{beta-D-GlcNAc-(1-&gt;2)-alpha-D-Man-(1-&gt;3)-[alpha-D-Man-(1-&gt;3)-[alpha-D-Man-(1-&gt;6)]-alpha-D-Man-(1-&gt;6)]-beta-D-Man-(1-&gt;4)-beta-D-GlcNAc-(1-&gt;4)-beta-D-GlcNAc}-L-asparaginyl-[protein] + 2 H2O = 2 alpha-D-mannopyranose + an N(4)-{beta-D-GlcNAc-(1-&gt;2)-alpha-D-Man-(1-&gt;3)-[alpha-D-Man-(1-&gt;6)]-beta-D-Man-(1-&gt;4)-beta-D-GlcNAc-(1-&gt;4)-beta-D-GlcNAc}-L-asparaginyl-[protein]</text>
        <dbReference type="Rhea" id="RHEA:56052"/>
        <dbReference type="Rhea" id="RHEA-COMP:14368"/>
        <dbReference type="Rhea" id="RHEA-COMP:14369"/>
        <dbReference type="ChEBI" id="CHEBI:15377"/>
        <dbReference type="ChEBI" id="CHEBI:28729"/>
        <dbReference type="ChEBI" id="CHEBI:60615"/>
        <dbReference type="ChEBI" id="CHEBI:60625"/>
        <dbReference type="EC" id="3.2.1.114"/>
    </reaction>
</comment>
<dbReference type="InterPro" id="IPR013780">
    <property type="entry name" value="Glyco_hydro_b"/>
</dbReference>
<evidence type="ECO:0000313" key="15">
    <source>
        <dbReference type="Proteomes" id="UP000001819"/>
    </source>
</evidence>
<dbReference type="EC" id="3.2.1.114" evidence="9"/>
<sequence>MTKIKVDFSGKHKNYTRLSMDLKTYPLQNLSDVEQRRSEEDAQQQQQRVTGRLSLLARMSFKLFRRGSARCIGLLSAFVTILLCLYYISIGQPNPTPLSDSGSPTAAGLQRGVGPFGGGAITGITGFSVQQQQQQQQKKIHAAGIVSNQKRSSEQKAEEVPVEQEPVGADSHVEYARANWGDKCYVLLQSDTNITANEEHSRFDFQPEWMRSKEYWDRGFEERFDVQKKDKQRPPLKIIVVPHSHNDPGWLKTFTNYFQSDSRQILNLLVTKMQEYKDMTFIWSEISFLQLWWDQAHPTKQRALRRLVDSGRIEITTGGWVMTDEANVHIYPMLDQLIEGHQWLKNNLNVTPKVGWSIDPFGHGSTVPYLLSGANFEGAIIQRIHYAWKQWFARQQSGDFVWTPYWRTRGAVGAVGTDGAAGSLLTHNMPFDIYSIKGSCGPHPFICLNFDFRKIPGEYTEYSVKAQFITDDNVEEKAQLLLEQYARTASLFPHNVALIPVGDDFRYNKEREVDQQYQNYKKLIDHIMANRRLYNTDIRFGTPSDYFAAIRERMRGKSPGFPSFKGDFFVYSDIFSEGRPAYWSGYFTTRPFYKLLSSELEHNLRAAEILFTLAYNTARQARRESAIKIDEKNYEKIIHARRNLGLFQHHDAITGTSKAAVMRDYAMRLFESIQNMVKMQESSIEQLLQKGQPRHHGFIISEFERDNFNKLPRKMPIQMVSGDDSTSTGGGSSGAGAPSAGGSIGSFVLYNSLAQKRVEIVTLRVQHPNVKILNHEGVELKHIQINPVWNITEIYDMVLGTTTTGTIGRIRTSTRQYEVMFVAELEALSLSTYRVQVDEASYRRNIATIYCDDCHEGSASASATTPEGTTGATTNDFEVRAKPAGDIQLENPHMRLLFDEKSGFLKTVTRKNQRKELMKPMQCNIKFAAYRSAQFHSGAYLFKTDPEQSEAEKDVLEGYTDVRIIITSGPIASDVTVIYGPFLAHTVRIFNTRTHLDAAIYVENDIDFEPPPKNRETELFMRLITNIDNIAGAPLQKDPLKEPTDTGTIPELPVFYSDQNGFQYHERIKVPAIGIEGNYFPITSGAFIQDTRLRLTLLTTHAQGAASYEPGQLEVMLDRRTLYDDYRGMGEGVVDSHLTRHKFWLLVEDMPRGQHAAKPPGYQVPSMQGQMLANALRYPPNLYFLSSVEQPLSGLQDQVRLLPKGALPCDVHLTTLRTLSDPELQLFPSASALMVLHRQGFDCSVSAVGGRELGLDAVCPLSNGGLGPVQLGKLSLRTIEATSLTGLEQAKEKAKENFRIRSLAEVSLQPMEMRTFNLTFSDRS</sequence>
<evidence type="ECO:0000256" key="7">
    <source>
        <dbReference type="ARBA" id="ARBA00023295"/>
    </source>
</evidence>
<dbReference type="Pfam" id="PF01074">
    <property type="entry name" value="Glyco_hydro_38N"/>
    <property type="match status" value="1"/>
</dbReference>
<evidence type="ECO:0000256" key="9">
    <source>
        <dbReference type="ARBA" id="ARBA00066412"/>
    </source>
</evidence>
<dbReference type="GO" id="GO:0000139">
    <property type="term" value="C:Golgi membrane"/>
    <property type="evidence" value="ECO:0007669"/>
    <property type="project" value="TreeGrafter"/>
</dbReference>
<dbReference type="InterPro" id="IPR028995">
    <property type="entry name" value="Glyco_hydro_57/38_cen_sf"/>
</dbReference>
<evidence type="ECO:0000256" key="1">
    <source>
        <dbReference type="ARBA" id="ARBA00001947"/>
    </source>
</evidence>
<dbReference type="FunFam" id="2.70.98.30:FF:000009">
    <property type="entry name" value="Alpha-mannosidase"/>
    <property type="match status" value="1"/>
</dbReference>
<dbReference type="SUPFAM" id="SSF88688">
    <property type="entry name" value="Families 57/38 glycoside transferase middle domain"/>
    <property type="match status" value="1"/>
</dbReference>
<dbReference type="PANTHER" id="PTHR11607">
    <property type="entry name" value="ALPHA-MANNOSIDASE"/>
    <property type="match status" value="1"/>
</dbReference>
<keyword evidence="4" id="KW-0479">Metal-binding</keyword>
<evidence type="ECO:0000256" key="12">
    <source>
        <dbReference type="SAM" id="MobiDB-lite"/>
    </source>
</evidence>
<evidence type="ECO:0000256" key="2">
    <source>
        <dbReference type="ARBA" id="ARBA00009792"/>
    </source>
</evidence>
<dbReference type="GO" id="GO:0046872">
    <property type="term" value="F:metal ion binding"/>
    <property type="evidence" value="ECO:0007669"/>
    <property type="project" value="UniProtKB-KW"/>
</dbReference>
<proteinExistence type="inferred from homology"/>
<evidence type="ECO:0000256" key="11">
    <source>
        <dbReference type="ARBA" id="ARBA00093232"/>
    </source>
</evidence>
<keyword evidence="7" id="KW-0326">Glycosidase</keyword>
<evidence type="ECO:0000256" key="5">
    <source>
        <dbReference type="ARBA" id="ARBA00022801"/>
    </source>
</evidence>
<dbReference type="RefSeq" id="XP_001359380.4">
    <property type="nucleotide sequence ID" value="XM_001359343.5"/>
</dbReference>
<feature type="transmembrane region" description="Helical" evidence="13">
    <location>
        <begin position="68"/>
        <end position="88"/>
    </location>
</feature>